<dbReference type="GO" id="GO:0009903">
    <property type="term" value="P:chloroplast avoidance movement"/>
    <property type="evidence" value="ECO:0007669"/>
    <property type="project" value="TreeGrafter"/>
</dbReference>
<keyword evidence="6" id="KW-1185">Reference proteome</keyword>
<protein>
    <submittedName>
        <fullName evidence="5">Uncharacterized protein</fullName>
    </submittedName>
</protein>
<evidence type="ECO:0000256" key="1">
    <source>
        <dbReference type="ARBA" id="ARBA00005485"/>
    </source>
</evidence>
<feature type="compositionally biased region" description="Polar residues" evidence="4">
    <location>
        <begin position="97"/>
        <end position="115"/>
    </location>
</feature>
<feature type="region of interest" description="Disordered" evidence="4">
    <location>
        <begin position="86"/>
        <end position="148"/>
    </location>
</feature>
<evidence type="ECO:0000256" key="2">
    <source>
        <dbReference type="ARBA" id="ARBA00023054"/>
    </source>
</evidence>
<dbReference type="PANTHER" id="PTHR32054:SF28">
    <property type="entry name" value="OS06G0314000 PROTEIN"/>
    <property type="match status" value="1"/>
</dbReference>
<comment type="similarity">
    <text evidence="1">Belongs to the WEB family.</text>
</comment>
<evidence type="ECO:0000313" key="6">
    <source>
        <dbReference type="Proteomes" id="UP000324897"/>
    </source>
</evidence>
<feature type="region of interest" description="Disordered" evidence="4">
    <location>
        <begin position="1"/>
        <end position="56"/>
    </location>
</feature>
<feature type="region of interest" description="Disordered" evidence="4">
    <location>
        <begin position="837"/>
        <end position="864"/>
    </location>
</feature>
<proteinExistence type="inferred from homology"/>
<feature type="region of interest" description="Disordered" evidence="4">
    <location>
        <begin position="172"/>
        <end position="199"/>
    </location>
</feature>
<sequence length="930" mass="103343">MEEENIEQADSSQIVSLSSPKSLQSSIEPELIEDINEDHNNDLQKTPSASSDASMQYEHSTSLILTDNKRNLLEIYVDQSVPIDDSVTLSPKVDSSGLPSTNEVPDDFPSSSNEAYESKEAQDASISMQSSEVIPSASCEPSMQQGRSVSPILTANESNSREIAVEQKVTVGDSITPSPKVENNELPSTNDPDGFPSCTNEAYESKEIQDSIAPESSEVNVRVVSQSLLRSREGVQVDASCTDYDKVASETPRGILKMVKEDKDLLVHRLPKRQMSLADTRQKLPAPVSRSVSGKNLRTDKATVDTTTHIESVKVAASKFGGSINWKTRRTQPAQGNGHSVHDLDKLKNEISECKRQAEAAETAKMSVFNDLERTNKLIDELKHVLERKQAEEVDAKEDLEFFQFIVQEMEDRVVSGDSGLIKEKQKIIQVLAKLKLVKDESRKLQEDYDSLLIEQDVSIKKAQAAFTLSKETEREVEDLTLELKHLKEMLDLDRATCHDAKERKKEALTMRDMDCSTWKNNLRQAGQELNQLGNKLSSIEELKSELDTASILLLNLKNELAMCTEANPAEEAQEQGGGNHKSMQEVIPSRNELEEHRKSIAKVTDELCALKVTAATLKSELNKERVALAAMQQKETRALITIQSLKLEIKLTLQELEAVHAKAESRERMVGLPEALQDAALEAADAQEELRKTWEEIEQTKAALSAMEFKLQAVLREVEAAKESERLSLSAIRALEGTNSVISIEQDSPHQMITVDLDEYTSLLEKAHRAGALVHERTAAAIAQVEAAKASESQTLSRLDETLKALEERKQALLAATEQADRATEGKLAMEQEMRKWREEGRQRRRASEASKSDTRASKSAEIIVERSGDAKCTSKEDGCALVHPLSDASGRSSPNELVLDSKPKKARKLSFFPRVIMFLGRRRLKAAR</sequence>
<feature type="compositionally biased region" description="Polar residues" evidence="4">
    <location>
        <begin position="124"/>
        <end position="148"/>
    </location>
</feature>
<evidence type="ECO:0000256" key="3">
    <source>
        <dbReference type="SAM" id="Coils"/>
    </source>
</evidence>
<feature type="compositionally biased region" description="Polar residues" evidence="4">
    <location>
        <begin position="185"/>
        <end position="199"/>
    </location>
</feature>
<dbReference type="AlphaFoldDB" id="A0A5J9WLE5"/>
<feature type="coiled-coil region" evidence="3">
    <location>
        <begin position="435"/>
        <end position="490"/>
    </location>
</feature>
<dbReference type="OrthoDB" id="646068at2759"/>
<dbReference type="GO" id="GO:0009904">
    <property type="term" value="P:chloroplast accumulation movement"/>
    <property type="evidence" value="ECO:0007669"/>
    <property type="project" value="TreeGrafter"/>
</dbReference>
<reference evidence="5 6" key="1">
    <citation type="journal article" date="2019" name="Sci. Rep.">
        <title>A high-quality genome of Eragrostis curvula grass provides insights into Poaceae evolution and supports new strategies to enhance forage quality.</title>
        <authorList>
            <person name="Carballo J."/>
            <person name="Santos B.A.C.M."/>
            <person name="Zappacosta D."/>
            <person name="Garbus I."/>
            <person name="Selva J.P."/>
            <person name="Gallo C.A."/>
            <person name="Diaz A."/>
            <person name="Albertini E."/>
            <person name="Caccamo M."/>
            <person name="Echenique V."/>
        </authorList>
    </citation>
    <scope>NUCLEOTIDE SEQUENCE [LARGE SCALE GENOMIC DNA]</scope>
    <source>
        <strain evidence="6">cv. Victoria</strain>
        <tissue evidence="5">Leaf</tissue>
    </source>
</reference>
<dbReference type="EMBL" id="RWGY01000004">
    <property type="protein sequence ID" value="TVU48170.1"/>
    <property type="molecule type" value="Genomic_DNA"/>
</dbReference>
<evidence type="ECO:0000256" key="4">
    <source>
        <dbReference type="SAM" id="MobiDB-lite"/>
    </source>
</evidence>
<dbReference type="Pfam" id="PF05701">
    <property type="entry name" value="WEMBL"/>
    <property type="match status" value="1"/>
</dbReference>
<keyword evidence="2 3" id="KW-0175">Coiled coil</keyword>
<evidence type="ECO:0000313" key="5">
    <source>
        <dbReference type="EMBL" id="TVU48170.1"/>
    </source>
</evidence>
<accession>A0A5J9WLE5</accession>
<dbReference type="Proteomes" id="UP000324897">
    <property type="component" value="Chromosome 5"/>
</dbReference>
<gene>
    <name evidence="5" type="ORF">EJB05_07797</name>
</gene>
<name>A0A5J9WLE5_9POAL</name>
<dbReference type="Gramene" id="TVU48170">
    <property type="protein sequence ID" value="TVU48170"/>
    <property type="gene ID" value="EJB05_07797"/>
</dbReference>
<dbReference type="InterPro" id="IPR008545">
    <property type="entry name" value="Web"/>
</dbReference>
<comment type="caution">
    <text evidence="5">The sequence shown here is derived from an EMBL/GenBank/DDBJ whole genome shotgun (WGS) entry which is preliminary data.</text>
</comment>
<organism evidence="5 6">
    <name type="scientific">Eragrostis curvula</name>
    <name type="common">weeping love grass</name>
    <dbReference type="NCBI Taxonomy" id="38414"/>
    <lineage>
        <taxon>Eukaryota</taxon>
        <taxon>Viridiplantae</taxon>
        <taxon>Streptophyta</taxon>
        <taxon>Embryophyta</taxon>
        <taxon>Tracheophyta</taxon>
        <taxon>Spermatophyta</taxon>
        <taxon>Magnoliopsida</taxon>
        <taxon>Liliopsida</taxon>
        <taxon>Poales</taxon>
        <taxon>Poaceae</taxon>
        <taxon>PACMAD clade</taxon>
        <taxon>Chloridoideae</taxon>
        <taxon>Eragrostideae</taxon>
        <taxon>Eragrostidinae</taxon>
        <taxon>Eragrostis</taxon>
    </lineage>
</organism>
<feature type="compositionally biased region" description="Polar residues" evidence="4">
    <location>
        <begin position="43"/>
        <end position="56"/>
    </location>
</feature>
<feature type="coiled-coil region" evidence="3">
    <location>
        <begin position="516"/>
        <end position="560"/>
    </location>
</feature>
<feature type="coiled-coil region" evidence="3">
    <location>
        <begin position="615"/>
        <end position="667"/>
    </location>
</feature>
<dbReference type="PANTHER" id="PTHR32054">
    <property type="entry name" value="HEAVY CHAIN, PUTATIVE, EXPRESSED-RELATED-RELATED"/>
    <property type="match status" value="1"/>
</dbReference>
<feature type="coiled-coil region" evidence="3">
    <location>
        <begin position="344"/>
        <end position="399"/>
    </location>
</feature>
<feature type="compositionally biased region" description="Low complexity" evidence="4">
    <location>
        <begin position="16"/>
        <end position="26"/>
    </location>
</feature>
<dbReference type="GO" id="GO:0005829">
    <property type="term" value="C:cytosol"/>
    <property type="evidence" value="ECO:0007669"/>
    <property type="project" value="TreeGrafter"/>
</dbReference>
<feature type="region of interest" description="Disordered" evidence="4">
    <location>
        <begin position="279"/>
        <end position="300"/>
    </location>
</feature>